<accession>A0A2N5NC91</accession>
<dbReference type="CDD" id="cd09112">
    <property type="entry name" value="PLDc_CLS_2"/>
    <property type="match status" value="1"/>
</dbReference>
<keyword evidence="4" id="KW-1185">Reference proteome</keyword>
<keyword evidence="1" id="KW-1133">Transmembrane helix</keyword>
<dbReference type="EMBL" id="NFEZ01000001">
    <property type="protein sequence ID" value="PLT47955.1"/>
    <property type="molecule type" value="Genomic_DNA"/>
</dbReference>
<dbReference type="GO" id="GO:0030572">
    <property type="term" value="F:phosphatidyltransferase activity"/>
    <property type="evidence" value="ECO:0007669"/>
    <property type="project" value="UniProtKB-ARBA"/>
</dbReference>
<dbReference type="GO" id="GO:0032049">
    <property type="term" value="P:cardiolipin biosynthetic process"/>
    <property type="evidence" value="ECO:0007669"/>
    <property type="project" value="UniProtKB-ARBA"/>
</dbReference>
<dbReference type="Pfam" id="PF13091">
    <property type="entry name" value="PLDc_2"/>
    <property type="match status" value="2"/>
</dbReference>
<protein>
    <submittedName>
        <fullName evidence="3">Cardiolipin synthetase</fullName>
        <ecNumber evidence="3">2.7.8.-</ecNumber>
    </submittedName>
</protein>
<keyword evidence="1" id="KW-0472">Membrane</keyword>
<dbReference type="Gene3D" id="3.30.870.10">
    <property type="entry name" value="Endonuclease Chain A"/>
    <property type="match status" value="2"/>
</dbReference>
<dbReference type="InterPro" id="IPR001736">
    <property type="entry name" value="PLipase_D/transphosphatidylase"/>
</dbReference>
<reference evidence="3 4" key="1">
    <citation type="submission" date="2017-05" db="EMBL/GenBank/DDBJ databases">
        <title>Functional genome analysis of Paenibacillus pasadenensis strain R16: insights on endophytic life style and antifungal activity.</title>
        <authorList>
            <person name="Passera A."/>
            <person name="Marcolungo L."/>
            <person name="Casati P."/>
            <person name="Brasca M."/>
            <person name="Quaglino F."/>
            <person name="Delledonne M."/>
        </authorList>
    </citation>
    <scope>NUCLEOTIDE SEQUENCE [LARGE SCALE GENOMIC DNA]</scope>
    <source>
        <strain evidence="3 4">R16</strain>
    </source>
</reference>
<evidence type="ECO:0000259" key="2">
    <source>
        <dbReference type="PROSITE" id="PS50035"/>
    </source>
</evidence>
<dbReference type="SMART" id="SM00155">
    <property type="entry name" value="PLDc"/>
    <property type="match status" value="2"/>
</dbReference>
<evidence type="ECO:0000313" key="3">
    <source>
        <dbReference type="EMBL" id="PLT47955.1"/>
    </source>
</evidence>
<sequence>MNRKNRSIKGSKKGHADLFSAWLPLYSIVDDLIGRLIFLAWIAGLWLVNTALLIIIAVREVRRPAKALTWISVGLLLPIIGFVCYLFVTNPVQMRRDKLVSSHNNPIALPPACGHSAFVIARALQPLSVSGLRTGSVQILTNGMETYGKLLQSIQAAQKTIDLEYYIYRNDHIGKRITDVLIDRALSGVKIRFIRDGWGSRSFPKHAVRRMMEAGIECRTIFPMRFPWVLSNLTYRDHCKIVIVDGKEAFMGGINVGDEYTGMKPDVGFWRDTHMRLTGETADDVKAVFEAHWKMASPDMLHSTGKAKFIPELAQLSDDKAIHPFPSGKTERSGYGWEWGSELGTMESTQTGKASPSEDSHSVYIQIFEGNPGLPTPVIREMHFICLTQATRTIDVTNPYFIPDADIMMAIKTAAARGVRVRLLVPRQVIPKVAGAASRTYYGELVEAGIDVFQYNKGVLHAKVMIIDGEIAEVGSSNYDLRSYRLNYEVCAVLYNSDVARVLTEQFERDLTEATPYRLEDHMHRTSSERMLDQAARLLSPLL</sequence>
<dbReference type="SUPFAM" id="SSF56024">
    <property type="entry name" value="Phospholipase D/nuclease"/>
    <property type="match status" value="2"/>
</dbReference>
<gene>
    <name evidence="3" type="ORF">B8V81_0087</name>
</gene>
<dbReference type="PANTHER" id="PTHR21248">
    <property type="entry name" value="CARDIOLIPIN SYNTHASE"/>
    <property type="match status" value="1"/>
</dbReference>
<keyword evidence="1" id="KW-0812">Transmembrane</keyword>
<dbReference type="CDD" id="cd09110">
    <property type="entry name" value="PLDc_CLS_1"/>
    <property type="match status" value="1"/>
</dbReference>
<evidence type="ECO:0000256" key="1">
    <source>
        <dbReference type="SAM" id="Phobius"/>
    </source>
</evidence>
<dbReference type="PROSITE" id="PS50035">
    <property type="entry name" value="PLD"/>
    <property type="match status" value="2"/>
</dbReference>
<comment type="caution">
    <text evidence="3">The sequence shown here is derived from an EMBL/GenBank/DDBJ whole genome shotgun (WGS) entry which is preliminary data.</text>
</comment>
<proteinExistence type="predicted"/>
<feature type="transmembrane region" description="Helical" evidence="1">
    <location>
        <begin position="67"/>
        <end position="88"/>
    </location>
</feature>
<feature type="domain" description="PLD phosphodiesterase" evidence="2">
    <location>
        <begin position="456"/>
        <end position="483"/>
    </location>
</feature>
<keyword evidence="3" id="KW-0808">Transferase</keyword>
<dbReference type="PANTHER" id="PTHR21248:SF22">
    <property type="entry name" value="PHOSPHOLIPASE D"/>
    <property type="match status" value="1"/>
</dbReference>
<evidence type="ECO:0000313" key="4">
    <source>
        <dbReference type="Proteomes" id="UP000234789"/>
    </source>
</evidence>
<feature type="domain" description="PLD phosphodiesterase" evidence="2">
    <location>
        <begin position="233"/>
        <end position="260"/>
    </location>
</feature>
<dbReference type="InterPro" id="IPR025202">
    <property type="entry name" value="PLD-like_dom"/>
</dbReference>
<dbReference type="GO" id="GO:0005886">
    <property type="term" value="C:plasma membrane"/>
    <property type="evidence" value="ECO:0007669"/>
    <property type="project" value="UniProtKB-SubCell"/>
</dbReference>
<name>A0A2N5NC91_9BACL</name>
<feature type="transmembrane region" description="Helical" evidence="1">
    <location>
        <begin position="32"/>
        <end position="55"/>
    </location>
</feature>
<organism evidence="3 4">
    <name type="scientific">Paenibacillus pasadenensis</name>
    <dbReference type="NCBI Taxonomy" id="217090"/>
    <lineage>
        <taxon>Bacteria</taxon>
        <taxon>Bacillati</taxon>
        <taxon>Bacillota</taxon>
        <taxon>Bacilli</taxon>
        <taxon>Bacillales</taxon>
        <taxon>Paenibacillaceae</taxon>
        <taxon>Paenibacillus</taxon>
    </lineage>
</organism>
<dbReference type="AlphaFoldDB" id="A0A2N5NC91"/>
<dbReference type="Proteomes" id="UP000234789">
    <property type="component" value="Unassembled WGS sequence"/>
</dbReference>
<dbReference type="EC" id="2.7.8.-" evidence="3"/>